<dbReference type="AlphaFoldDB" id="A0A1K2F658"/>
<evidence type="ECO:0000313" key="3">
    <source>
        <dbReference type="Proteomes" id="UP000181909"/>
    </source>
</evidence>
<gene>
    <name evidence="2" type="ORF">SAMN02787144_103310</name>
</gene>
<feature type="region of interest" description="Disordered" evidence="1">
    <location>
        <begin position="64"/>
        <end position="103"/>
    </location>
</feature>
<accession>A0A1K2F658</accession>
<protein>
    <submittedName>
        <fullName evidence="2">Uncharacterized protein</fullName>
    </submittedName>
</protein>
<feature type="region of interest" description="Disordered" evidence="1">
    <location>
        <begin position="131"/>
        <end position="224"/>
    </location>
</feature>
<evidence type="ECO:0000313" key="2">
    <source>
        <dbReference type="EMBL" id="SFY43010.1"/>
    </source>
</evidence>
<proteinExistence type="predicted"/>
<dbReference type="Proteomes" id="UP000181909">
    <property type="component" value="Unassembled WGS sequence"/>
</dbReference>
<organism evidence="2 3">
    <name type="scientific">Streptomyces atratus</name>
    <dbReference type="NCBI Taxonomy" id="1893"/>
    <lineage>
        <taxon>Bacteria</taxon>
        <taxon>Bacillati</taxon>
        <taxon>Actinomycetota</taxon>
        <taxon>Actinomycetes</taxon>
        <taxon>Kitasatosporales</taxon>
        <taxon>Streptomycetaceae</taxon>
        <taxon>Streptomyces</taxon>
    </lineage>
</organism>
<feature type="compositionally biased region" description="Low complexity" evidence="1">
    <location>
        <begin position="147"/>
        <end position="172"/>
    </location>
</feature>
<reference evidence="2 3" key="1">
    <citation type="submission" date="2016-11" db="EMBL/GenBank/DDBJ databases">
        <authorList>
            <person name="Jaros S."/>
            <person name="Januszkiewicz K."/>
            <person name="Wedrychowicz H."/>
        </authorList>
    </citation>
    <scope>NUCLEOTIDE SEQUENCE [LARGE SCALE GENOMIC DNA]</scope>
    <source>
        <strain evidence="2 3">OK807</strain>
    </source>
</reference>
<sequence length="236" mass="25588">MTASGVVAVQPAERVEVGLVFAGPVLPALERLALESRVEGSASALSALEPIELMDWRTLALRQASAPPADRTTPSSPWRRPWPPRGLRTAPPRSAALPERSGGCSAGWVGTHWRMEVAIVAVATPTASAYRNAHGRADSAQPPVPRRPSTTARRPPAPRTAKAPAPATKPSTWMMPTTRHSSGADPASRTAGDTGNRRPSLAPRQIRCRKRDRRRDPAPAHRSRVRCRRFRSVWVP</sequence>
<name>A0A1K2F658_STRAR</name>
<dbReference type="EMBL" id="FPJO01000033">
    <property type="protein sequence ID" value="SFY43010.1"/>
    <property type="molecule type" value="Genomic_DNA"/>
</dbReference>
<evidence type="ECO:0000256" key="1">
    <source>
        <dbReference type="SAM" id="MobiDB-lite"/>
    </source>
</evidence>